<reference evidence="1" key="2">
    <citation type="submission" date="2016-06" db="EMBL/GenBank/DDBJ databases">
        <title>The genome of a short-lived fish provides insights into sex chromosome evolution and the genetic control of aging.</title>
        <authorList>
            <person name="Reichwald K."/>
            <person name="Felder M."/>
            <person name="Petzold A."/>
            <person name="Koch P."/>
            <person name="Groth M."/>
            <person name="Platzer M."/>
        </authorList>
    </citation>
    <scope>NUCLEOTIDE SEQUENCE</scope>
    <source>
        <tissue evidence="1">Brain</tissue>
    </source>
</reference>
<gene>
    <name evidence="1" type="primary">Nfu_g_1_019965</name>
</gene>
<dbReference type="AlphaFoldDB" id="A0A1A8SNL0"/>
<reference evidence="1" key="1">
    <citation type="submission" date="2016-05" db="EMBL/GenBank/DDBJ databases">
        <authorList>
            <person name="Lavstsen T."/>
            <person name="Jespersen J.S."/>
        </authorList>
    </citation>
    <scope>NUCLEOTIDE SEQUENCE</scope>
    <source>
        <tissue evidence="1">Brain</tissue>
    </source>
</reference>
<evidence type="ECO:0000313" key="1">
    <source>
        <dbReference type="EMBL" id="SBS19279.1"/>
    </source>
</evidence>
<feature type="non-terminal residue" evidence="1">
    <location>
        <position position="78"/>
    </location>
</feature>
<accession>A0A1A8SNL0</accession>
<protein>
    <submittedName>
        <fullName evidence="1">Uncharacterized protein</fullName>
    </submittedName>
</protein>
<proteinExistence type="predicted"/>
<feature type="non-terminal residue" evidence="1">
    <location>
        <position position="1"/>
    </location>
</feature>
<sequence length="78" mass="8508">PRFNPSVTCCLTPGCFPLFYHLHNQTGLPSPPAPLLPGNLSVPLSTHSPELYRYSCYPCSAFSSCLSSCSPVTFFESH</sequence>
<dbReference type="EMBL" id="HAEI01016810">
    <property type="protein sequence ID" value="SBS19279.1"/>
    <property type="molecule type" value="Transcribed_RNA"/>
</dbReference>
<organism evidence="1">
    <name type="scientific">Nothobranchius rachovii</name>
    <name type="common">bluefin notho</name>
    <dbReference type="NCBI Taxonomy" id="451742"/>
    <lineage>
        <taxon>Eukaryota</taxon>
        <taxon>Metazoa</taxon>
        <taxon>Chordata</taxon>
        <taxon>Craniata</taxon>
        <taxon>Vertebrata</taxon>
        <taxon>Euteleostomi</taxon>
        <taxon>Actinopterygii</taxon>
        <taxon>Neopterygii</taxon>
        <taxon>Teleostei</taxon>
        <taxon>Neoteleostei</taxon>
        <taxon>Acanthomorphata</taxon>
        <taxon>Ovalentaria</taxon>
        <taxon>Atherinomorphae</taxon>
        <taxon>Cyprinodontiformes</taxon>
        <taxon>Nothobranchiidae</taxon>
        <taxon>Nothobranchius</taxon>
    </lineage>
</organism>
<name>A0A1A8SNL0_9TELE</name>